<evidence type="ECO:0000313" key="1">
    <source>
        <dbReference type="EMBL" id="GGY76533.1"/>
    </source>
</evidence>
<keyword evidence="2" id="KW-1185">Reference proteome</keyword>
<evidence type="ECO:0000313" key="2">
    <source>
        <dbReference type="Proteomes" id="UP000601597"/>
    </source>
</evidence>
<dbReference type="Proteomes" id="UP000601597">
    <property type="component" value="Unassembled WGS sequence"/>
</dbReference>
<name>A0ABQ3B302_9GAMM</name>
<accession>A0ABQ3B302</accession>
<gene>
    <name evidence="1" type="ORF">GCM10007071_25060</name>
</gene>
<proteinExistence type="predicted"/>
<sequence>MATFKIIPGFARLHRQLTPFFLSGCQRAGEITSFPPRFRYRICHSPGLIAVPLCQRVALIELK</sequence>
<protein>
    <submittedName>
        <fullName evidence="1">Uncharacterized protein</fullName>
    </submittedName>
</protein>
<reference evidence="2" key="1">
    <citation type="journal article" date="2019" name="Int. J. Syst. Evol. Microbiol.">
        <title>The Global Catalogue of Microorganisms (GCM) 10K type strain sequencing project: providing services to taxonomists for standard genome sequencing and annotation.</title>
        <authorList>
            <consortium name="The Broad Institute Genomics Platform"/>
            <consortium name="The Broad Institute Genome Sequencing Center for Infectious Disease"/>
            <person name="Wu L."/>
            <person name="Ma J."/>
        </authorList>
    </citation>
    <scope>NUCLEOTIDE SEQUENCE [LARGE SCALE GENOMIC DNA]</scope>
    <source>
        <strain evidence="2">KCTC 22280</strain>
    </source>
</reference>
<comment type="caution">
    <text evidence="1">The sequence shown here is derived from an EMBL/GenBank/DDBJ whole genome shotgun (WGS) entry which is preliminary data.</text>
</comment>
<organism evidence="1 2">
    <name type="scientific">Marinobacter zhanjiangensis</name>
    <dbReference type="NCBI Taxonomy" id="578215"/>
    <lineage>
        <taxon>Bacteria</taxon>
        <taxon>Pseudomonadati</taxon>
        <taxon>Pseudomonadota</taxon>
        <taxon>Gammaproteobacteria</taxon>
        <taxon>Pseudomonadales</taxon>
        <taxon>Marinobacteraceae</taxon>
        <taxon>Marinobacter</taxon>
    </lineage>
</organism>
<dbReference type="EMBL" id="BMXV01000005">
    <property type="protein sequence ID" value="GGY76533.1"/>
    <property type="molecule type" value="Genomic_DNA"/>
</dbReference>